<evidence type="ECO:0000256" key="1">
    <source>
        <dbReference type="SAM" id="MobiDB-lite"/>
    </source>
</evidence>
<dbReference type="CDD" id="cd08161">
    <property type="entry name" value="SET"/>
    <property type="match status" value="1"/>
</dbReference>
<accession>A0ABQ6MZT3</accession>
<dbReference type="EMBL" id="BRYB01004746">
    <property type="protein sequence ID" value="GMI36068.1"/>
    <property type="molecule type" value="Genomic_DNA"/>
</dbReference>
<keyword evidence="3" id="KW-1185">Reference proteome</keyword>
<protein>
    <submittedName>
        <fullName evidence="2">Uncharacterized protein</fullName>
    </submittedName>
</protein>
<dbReference type="Proteomes" id="UP001165060">
    <property type="component" value="Unassembled WGS sequence"/>
</dbReference>
<comment type="caution">
    <text evidence="2">The sequence shown here is derived from an EMBL/GenBank/DDBJ whole genome shotgun (WGS) entry which is preliminary data.</text>
</comment>
<sequence length="378" mass="41075">MCSFVPHEKLTSELLSKSFSASSLRLLHISAAAPPSAKKQKLDPSRFRSLLAGLHSLVQGSSLPSLPSWTVENDANNASASPAPSPASFLDPSLPQRGYCSWIIQGSSGADMLPSFLKLPLPAQLPTDGQLPLEPSDRDKLTQTEPVWVFVGRFDEPHSDEPHSSSSPPPLVGRPEHTDSVSHDFTWHAQMAGAKTWHIRPTDELLQSCPAAKEHEAGLEVTVRAGDLLLIDTRLWWHRTTMDTAGAAECPLSVSYARDVFVEKQQGVCVPCEPEFTNVDGMYAPHDIGEGEIIFTEKDLPDGEMQRSAKPNCEVVEVEEEEGCGGEESEGEGGNMAVVAIRDIKEGEFLTIADSDDEEGDSDDEGGAEGEDDWENEF</sequence>
<feature type="region of interest" description="Disordered" evidence="1">
    <location>
        <begin position="154"/>
        <end position="179"/>
    </location>
</feature>
<feature type="compositionally biased region" description="Basic and acidic residues" evidence="1">
    <location>
        <begin position="154"/>
        <end position="163"/>
    </location>
</feature>
<dbReference type="SUPFAM" id="SSF51197">
    <property type="entry name" value="Clavaminate synthase-like"/>
    <property type="match status" value="1"/>
</dbReference>
<gene>
    <name evidence="2" type="ORF">TeGR_g5490</name>
</gene>
<proteinExistence type="predicted"/>
<feature type="region of interest" description="Disordered" evidence="1">
    <location>
        <begin position="348"/>
        <end position="378"/>
    </location>
</feature>
<name>A0ABQ6MZT3_9STRA</name>
<reference evidence="2 3" key="1">
    <citation type="journal article" date="2023" name="Commun. Biol.">
        <title>Genome analysis of Parmales, the sister group of diatoms, reveals the evolutionary specialization of diatoms from phago-mixotrophs to photoautotrophs.</title>
        <authorList>
            <person name="Ban H."/>
            <person name="Sato S."/>
            <person name="Yoshikawa S."/>
            <person name="Yamada K."/>
            <person name="Nakamura Y."/>
            <person name="Ichinomiya M."/>
            <person name="Sato N."/>
            <person name="Blanc-Mathieu R."/>
            <person name="Endo H."/>
            <person name="Kuwata A."/>
            <person name="Ogata H."/>
        </authorList>
    </citation>
    <scope>NUCLEOTIDE SEQUENCE [LARGE SCALE GENOMIC DNA]</scope>
</reference>
<organism evidence="2 3">
    <name type="scientific">Tetraparma gracilis</name>
    <dbReference type="NCBI Taxonomy" id="2962635"/>
    <lineage>
        <taxon>Eukaryota</taxon>
        <taxon>Sar</taxon>
        <taxon>Stramenopiles</taxon>
        <taxon>Ochrophyta</taxon>
        <taxon>Bolidophyceae</taxon>
        <taxon>Parmales</taxon>
        <taxon>Triparmaceae</taxon>
        <taxon>Tetraparma</taxon>
    </lineage>
</organism>
<feature type="compositionally biased region" description="Acidic residues" evidence="1">
    <location>
        <begin position="354"/>
        <end position="378"/>
    </location>
</feature>
<evidence type="ECO:0000313" key="2">
    <source>
        <dbReference type="EMBL" id="GMI36068.1"/>
    </source>
</evidence>
<evidence type="ECO:0000313" key="3">
    <source>
        <dbReference type="Proteomes" id="UP001165060"/>
    </source>
</evidence>